<dbReference type="GO" id="GO:0051046">
    <property type="term" value="P:regulation of secretion"/>
    <property type="evidence" value="ECO:0007669"/>
    <property type="project" value="TreeGrafter"/>
</dbReference>
<reference evidence="18 19" key="1">
    <citation type="submission" date="2020-02" db="EMBL/GenBank/DDBJ databases">
        <title>A chromosome-scale genome assembly of the black bullhead catfish (Ameiurus melas).</title>
        <authorList>
            <person name="Wen M."/>
            <person name="Zham M."/>
            <person name="Cabau C."/>
            <person name="Klopp C."/>
            <person name="Donnadieu C."/>
            <person name="Roques C."/>
            <person name="Bouchez O."/>
            <person name="Lampietro C."/>
            <person name="Jouanno E."/>
            <person name="Herpin A."/>
            <person name="Louis A."/>
            <person name="Berthelot C."/>
            <person name="Parey E."/>
            <person name="Roest-Crollius H."/>
            <person name="Braasch I."/>
            <person name="Postlethwait J."/>
            <person name="Robinson-Rechavi M."/>
            <person name="Echchiki A."/>
            <person name="Begum T."/>
            <person name="Montfort J."/>
            <person name="Schartl M."/>
            <person name="Bobe J."/>
            <person name="Guiguen Y."/>
        </authorList>
    </citation>
    <scope>NUCLEOTIDE SEQUENCE [LARGE SCALE GENOMIC DNA]</scope>
    <source>
        <strain evidence="18">M_S1</strain>
        <tissue evidence="18">Blood</tissue>
    </source>
</reference>
<dbReference type="PRINTS" id="PR00700">
    <property type="entry name" value="PRTYPHPHTASE"/>
</dbReference>
<evidence type="ECO:0000259" key="17">
    <source>
        <dbReference type="PROSITE" id="PS50056"/>
    </source>
</evidence>
<dbReference type="PROSITE" id="PS50055">
    <property type="entry name" value="TYR_PHOSPHATASE_PTP"/>
    <property type="match status" value="1"/>
</dbReference>
<dbReference type="PANTHER" id="PTHR46106">
    <property type="entry name" value="IA-2 PROTEIN TYROSINE PHOSPHATASE, ISOFORM C"/>
    <property type="match status" value="1"/>
</dbReference>
<dbReference type="PANTHER" id="PTHR46106:SF1">
    <property type="entry name" value="RECEPTOR-TYPE TYROSINE-PROTEIN PHOSPHATASE-LIKE N"/>
    <property type="match status" value="1"/>
</dbReference>
<dbReference type="InterPro" id="IPR016130">
    <property type="entry name" value="Tyr_Pase_AS"/>
</dbReference>
<dbReference type="PROSITE" id="PS50056">
    <property type="entry name" value="TYR_PHOSPHATASE_2"/>
    <property type="match status" value="1"/>
</dbReference>
<evidence type="ECO:0000256" key="3">
    <source>
        <dbReference type="ARBA" id="ARBA00022692"/>
    </source>
</evidence>
<evidence type="ECO:0000256" key="13">
    <source>
        <dbReference type="SAM" id="MobiDB-lite"/>
    </source>
</evidence>
<feature type="domain" description="Tyrosine-protein phosphatase" evidence="16">
    <location>
        <begin position="659"/>
        <end position="919"/>
    </location>
</feature>
<keyword evidence="2" id="KW-0597">Phosphoprotein</keyword>
<evidence type="ECO:0000259" key="16">
    <source>
        <dbReference type="PROSITE" id="PS50055"/>
    </source>
</evidence>
<feature type="signal peptide" evidence="15">
    <location>
        <begin position="1"/>
        <end position="22"/>
    </location>
</feature>
<dbReference type="InterPro" id="IPR000387">
    <property type="entry name" value="Tyr_Pase_dom"/>
</dbReference>
<dbReference type="SUPFAM" id="SSF52799">
    <property type="entry name" value="(Phosphotyrosine protein) phosphatases II"/>
    <property type="match status" value="1"/>
</dbReference>
<dbReference type="InterPro" id="IPR021613">
    <property type="entry name" value="Receptor_IA-2_dom"/>
</dbReference>
<evidence type="ECO:0000256" key="8">
    <source>
        <dbReference type="ARBA" id="ARBA00023170"/>
    </source>
</evidence>
<dbReference type="PROSITE" id="PS51257">
    <property type="entry name" value="PROKAR_LIPOPROTEIN"/>
    <property type="match status" value="1"/>
</dbReference>
<keyword evidence="19" id="KW-1185">Reference proteome</keyword>
<evidence type="ECO:0000313" key="18">
    <source>
        <dbReference type="EMBL" id="KAF4080051.1"/>
    </source>
</evidence>
<feature type="compositionally biased region" description="Gly residues" evidence="13">
    <location>
        <begin position="584"/>
        <end position="598"/>
    </location>
</feature>
<feature type="chain" id="PRO_5029637264" description="Receptor-type tyrosine-protein phosphatase-like N" evidence="15">
    <location>
        <begin position="23"/>
        <end position="929"/>
    </location>
</feature>
<evidence type="ECO:0000256" key="4">
    <source>
        <dbReference type="ARBA" id="ARBA00022729"/>
    </source>
</evidence>
<evidence type="ECO:0000256" key="11">
    <source>
        <dbReference type="ARBA" id="ARBA00025723"/>
    </source>
</evidence>
<feature type="transmembrane region" description="Helical" evidence="14">
    <location>
        <begin position="512"/>
        <end position="536"/>
    </location>
</feature>
<feature type="region of interest" description="Disordered" evidence="13">
    <location>
        <begin position="243"/>
        <end position="267"/>
    </location>
</feature>
<keyword evidence="6" id="KW-0770">Synapse</keyword>
<dbReference type="SMART" id="SM00194">
    <property type="entry name" value="PTPc"/>
    <property type="match status" value="1"/>
</dbReference>
<comment type="caution">
    <text evidence="18">The sequence shown here is derived from an EMBL/GenBank/DDBJ whole genome shotgun (WGS) entry which is preliminary data.</text>
</comment>
<dbReference type="InterPro" id="IPR029021">
    <property type="entry name" value="Prot-tyrosine_phosphatase-like"/>
</dbReference>
<dbReference type="AlphaFoldDB" id="A0A7J6ADZ6"/>
<organism evidence="18 19">
    <name type="scientific">Ameiurus melas</name>
    <name type="common">Black bullhead</name>
    <name type="synonym">Silurus melas</name>
    <dbReference type="NCBI Taxonomy" id="219545"/>
    <lineage>
        <taxon>Eukaryota</taxon>
        <taxon>Metazoa</taxon>
        <taxon>Chordata</taxon>
        <taxon>Craniata</taxon>
        <taxon>Vertebrata</taxon>
        <taxon>Euteleostomi</taxon>
        <taxon>Actinopterygii</taxon>
        <taxon>Neopterygii</taxon>
        <taxon>Teleostei</taxon>
        <taxon>Ostariophysi</taxon>
        <taxon>Siluriformes</taxon>
        <taxon>Ictaluridae</taxon>
        <taxon>Ameiurus</taxon>
    </lineage>
</organism>
<dbReference type="Pfam" id="PF14948">
    <property type="entry name" value="RESP18"/>
    <property type="match status" value="1"/>
</dbReference>
<gene>
    <name evidence="18" type="ORF">AMELA_G00165940</name>
</gene>
<dbReference type="GO" id="GO:0004725">
    <property type="term" value="F:protein tyrosine phosphatase activity"/>
    <property type="evidence" value="ECO:0007669"/>
    <property type="project" value="InterPro"/>
</dbReference>
<dbReference type="EMBL" id="JAAGNN010000014">
    <property type="protein sequence ID" value="KAF4080051.1"/>
    <property type="molecule type" value="Genomic_DNA"/>
</dbReference>
<keyword evidence="5 14" id="KW-1133">Transmembrane helix</keyword>
<name>A0A7J6ADZ6_AMEME</name>
<protein>
    <recommendedName>
        <fullName evidence="20">Receptor-type tyrosine-protein phosphatase-like N</fullName>
    </recommendedName>
</protein>
<dbReference type="InterPro" id="IPR003595">
    <property type="entry name" value="Tyr_Pase_cat"/>
</dbReference>
<dbReference type="InterPro" id="IPR033522">
    <property type="entry name" value="IA-2/IA-2_beta"/>
</dbReference>
<proteinExistence type="inferred from homology"/>
<evidence type="ECO:0000256" key="1">
    <source>
        <dbReference type="ARBA" id="ARBA00004212"/>
    </source>
</evidence>
<evidence type="ECO:0008006" key="20">
    <source>
        <dbReference type="Google" id="ProtNLM"/>
    </source>
</evidence>
<dbReference type="FunFam" id="3.90.190.10:FF:000017">
    <property type="entry name" value="receptor-type tyrosine-protein phosphatase-like N isoform X2"/>
    <property type="match status" value="1"/>
</dbReference>
<dbReference type="PROSITE" id="PS00383">
    <property type="entry name" value="TYR_PHOSPHATASE_1"/>
    <property type="match status" value="1"/>
</dbReference>
<dbReference type="Pfam" id="PF00102">
    <property type="entry name" value="Y_phosphatase"/>
    <property type="match status" value="1"/>
</dbReference>
<evidence type="ECO:0000256" key="15">
    <source>
        <dbReference type="SAM" id="SignalP"/>
    </source>
</evidence>
<keyword evidence="4 15" id="KW-0732">Signal</keyword>
<evidence type="ECO:0000256" key="5">
    <source>
        <dbReference type="ARBA" id="ARBA00022989"/>
    </source>
</evidence>
<evidence type="ECO:0000256" key="7">
    <source>
        <dbReference type="ARBA" id="ARBA00023136"/>
    </source>
</evidence>
<dbReference type="Gene3D" id="3.30.70.2470">
    <property type="entry name" value="Protein-tyrosine phosphatase receptor IA-2 ectodomain"/>
    <property type="match status" value="1"/>
</dbReference>
<feature type="domain" description="Tyrosine specific protein phosphatases" evidence="17">
    <location>
        <begin position="838"/>
        <end position="910"/>
    </location>
</feature>
<dbReference type="Gene3D" id="3.90.190.10">
    <property type="entry name" value="Protein tyrosine phosphatase superfamily"/>
    <property type="match status" value="1"/>
</dbReference>
<sequence>MKSLRLWILLAVMTACQQLSTSATYGCLFDGGLCSSGQICWDDELFGQCLTPQQERFRYRVTAGLLDRLQTLLQMLMRKGLTWQDEATQSIVHKELSMVEKIPLSSVVKNAPSFKSGGRPADQLNPKMQRYMDYMIVDPPQSSLHMQSLEPYTYQKYGYQDEEERSVNLVDGNMYPSSSTRVTRPRPNALDKDTQLLQDMMSVLLSSPAQPTNRHRVATPLSSSPFFQELDFPLDYSKDYISQDMGANSQDQKKKTSKEYRPDDEYPTQQSLNELLLQHGFDLTHLNPGEMERLFTVLDLLQKERPIPHNQDHTVDSSTPQKPMKITEGEMTHMVQKAPVPAMSSSSSSVMEGPNTAGSSQNNDIKEEASVEAPAALLKQDKGWKLEEKGWKGVPSVTPAKNQTKYKEEYGYIVTNKSRLSLFDAVRLLVALTQRIHLTIGSFINISVVGPALTFQVRPNSQNLSNAEVAEKAVAEKNFLESETGLNVLQAVVGEKNDGLPVATRVHSSSQWVFLMFVGVACVGGLLVGSLTIACLRSHAQQLASRKLGLGPEAGSATHYAYQDLCRQHMAAKSSSGRQESGVATGGSGTGGAVGGAGTDTSRVSSVSSQYSDAPQASPSSHSSTPSWCEEPAQANMDISTGHMILAYMEDHVKNKDRLLKEWEALCSYQAEPSTVSVAQNESNIKKNRCPDAVPLHLALPLPSPTRTLPFVRPLPLVAKIEHDPRMPTYIATQGPLSHTISDFWQMVWENGCTVIVMMTALVEDGEKQCDRYWPDEGSSLYHIYEVNLVSEHIWCNDFLVRSFYLKNVQTQETRTLTQFHFLSWPAQGIPTSTRPLQDFRRKVNKCYRGRSCPIIVHCSDGTGRTGTYILIDMVLNRMAKGVKEIDIAATLEHIRDQRPGMVRTKDQFEFALTAVAEEVNAILKALPQ</sequence>
<evidence type="ECO:0000256" key="6">
    <source>
        <dbReference type="ARBA" id="ARBA00023018"/>
    </source>
</evidence>
<dbReference type="GO" id="GO:0035773">
    <property type="term" value="P:insulin secretion involved in cellular response to glucose stimulus"/>
    <property type="evidence" value="ECO:0007669"/>
    <property type="project" value="TreeGrafter"/>
</dbReference>
<evidence type="ECO:0000256" key="14">
    <source>
        <dbReference type="SAM" id="Phobius"/>
    </source>
</evidence>
<feature type="compositionally biased region" description="Basic and acidic residues" evidence="13">
    <location>
        <begin position="251"/>
        <end position="264"/>
    </location>
</feature>
<feature type="region of interest" description="Disordered" evidence="13">
    <location>
        <begin position="573"/>
        <end position="630"/>
    </location>
</feature>
<dbReference type="SMART" id="SM01305">
    <property type="entry name" value="RESP18"/>
    <property type="match status" value="1"/>
</dbReference>
<evidence type="ECO:0000256" key="9">
    <source>
        <dbReference type="ARBA" id="ARBA00023180"/>
    </source>
</evidence>
<keyword evidence="10" id="KW-0968">Cytoplasmic vesicle</keyword>
<feature type="compositionally biased region" description="Low complexity" evidence="13">
    <location>
        <begin position="602"/>
        <end position="627"/>
    </location>
</feature>
<dbReference type="InterPro" id="IPR038112">
    <property type="entry name" value="Receptor_IA-2_ectodomain_sf"/>
</dbReference>
<evidence type="ECO:0000256" key="12">
    <source>
        <dbReference type="ARBA" id="ARBA00034103"/>
    </source>
</evidence>
<dbReference type="Proteomes" id="UP000593565">
    <property type="component" value="Unassembled WGS sequence"/>
</dbReference>
<dbReference type="GO" id="GO:0045202">
    <property type="term" value="C:synapse"/>
    <property type="evidence" value="ECO:0007669"/>
    <property type="project" value="UniProtKB-SubCell"/>
</dbReference>
<dbReference type="InterPro" id="IPR000242">
    <property type="entry name" value="PTP_cat"/>
</dbReference>
<evidence type="ECO:0000256" key="10">
    <source>
        <dbReference type="ARBA" id="ARBA00023329"/>
    </source>
</evidence>
<keyword evidence="8" id="KW-0675">Receptor</keyword>
<evidence type="ECO:0000313" key="19">
    <source>
        <dbReference type="Proteomes" id="UP000593565"/>
    </source>
</evidence>
<dbReference type="Pfam" id="PF11548">
    <property type="entry name" value="Receptor_IA-2"/>
    <property type="match status" value="1"/>
</dbReference>
<comment type="similarity">
    <text evidence="11">Belongs to the protein-tyrosine phosphatase family. Receptor class 8 subfamily.</text>
</comment>
<keyword evidence="3 14" id="KW-0812">Transmembrane</keyword>
<keyword evidence="7 14" id="KW-0472">Membrane</keyword>
<feature type="region of interest" description="Disordered" evidence="13">
    <location>
        <begin position="342"/>
        <end position="362"/>
    </location>
</feature>
<dbReference type="InterPro" id="IPR029403">
    <property type="entry name" value="RESP18_dom"/>
</dbReference>
<evidence type="ECO:0000256" key="2">
    <source>
        <dbReference type="ARBA" id="ARBA00022553"/>
    </source>
</evidence>
<comment type="subcellular location">
    <subcellularLocation>
        <location evidence="1">Cytoplasmic vesicle</location>
        <location evidence="1">Secretory vesicle membrane</location>
        <topology evidence="1">Single-pass type I membrane protein</topology>
    </subcellularLocation>
    <subcellularLocation>
        <location evidence="12">Synapse</location>
    </subcellularLocation>
</comment>
<dbReference type="SMART" id="SM00404">
    <property type="entry name" value="PTPc_motif"/>
    <property type="match status" value="1"/>
</dbReference>
<accession>A0A7J6ADZ6</accession>
<dbReference type="GO" id="GO:0030658">
    <property type="term" value="C:transport vesicle membrane"/>
    <property type="evidence" value="ECO:0007669"/>
    <property type="project" value="UniProtKB-SubCell"/>
</dbReference>
<keyword evidence="9" id="KW-0325">Glycoprotein</keyword>
<dbReference type="GO" id="GO:0030141">
    <property type="term" value="C:secretory granule"/>
    <property type="evidence" value="ECO:0007669"/>
    <property type="project" value="InterPro"/>
</dbReference>